<dbReference type="Gene3D" id="3.40.50.20">
    <property type="match status" value="1"/>
</dbReference>
<dbReference type="SUPFAM" id="SSF56059">
    <property type="entry name" value="Glutathione synthetase ATP-binding domain-like"/>
    <property type="match status" value="1"/>
</dbReference>
<evidence type="ECO:0000313" key="4">
    <source>
        <dbReference type="Proteomes" id="UP001205311"/>
    </source>
</evidence>
<organism evidence="3 4">
    <name type="scientific">Streptoalloteichus tenebrarius (strain ATCC 17920 / DSM 40477 / JCM 4838 / CBS 697.72 / NBRC 16177 / NCIMB 11028 / NRRL B-12390 / A12253. 1 / ISP 5477)</name>
    <name type="common">Streptomyces tenebrarius</name>
    <dbReference type="NCBI Taxonomy" id="1933"/>
    <lineage>
        <taxon>Bacteria</taxon>
        <taxon>Bacillati</taxon>
        <taxon>Actinomycetota</taxon>
        <taxon>Actinomycetes</taxon>
        <taxon>Pseudonocardiales</taxon>
        <taxon>Pseudonocardiaceae</taxon>
        <taxon>Streptoalloteichus</taxon>
    </lineage>
</organism>
<dbReference type="Proteomes" id="UP001205311">
    <property type="component" value="Unassembled WGS sequence"/>
</dbReference>
<dbReference type="InterPro" id="IPR013815">
    <property type="entry name" value="ATP_grasp_subdomain_1"/>
</dbReference>
<dbReference type="Gene3D" id="3.30.1490.20">
    <property type="entry name" value="ATP-grasp fold, A domain"/>
    <property type="match status" value="1"/>
</dbReference>
<gene>
    <name evidence="3" type="ORF">LX15_004937</name>
</gene>
<comment type="caution">
    <text evidence="3">The sequence shown here is derived from an EMBL/GenBank/DDBJ whole genome shotgun (WGS) entry which is preliminary data.</text>
</comment>
<sequence length="334" mass="35091">MTSAAPLRRILVTGVGGAPGFDLARSLLRLGLTVIAADAHPLAPGLALPGVTPRTIPPATDPCFGPHLLELCRHLRPEALISTVEAELPHLVAMREVLAEVGVRTWLPTAEAVRVCADKAAFAALLAAHGIPTPRTGLPDQLHDLPEDTGLVVKPRRGHGAQGVRFCRSRAQARVLCGLVPDPVVQERVAGREWTADCLVDAQGRASVVPRWRLLVKGGLAMVSTTFHDPEVVALATATLAAVGVVGPCCVQGFVRDPGTPRVVVTEVNARFAGGFPAAQAAGADLVLQTLRGLAGHGVDHDRLRYQPGIRLTKYVETLLAGPDPDLPTPPPLS</sequence>
<protein>
    <submittedName>
        <fullName evidence="3">Carbamoyl-phosphate synthase large subunit</fullName>
    </submittedName>
</protein>
<feature type="domain" description="ATP-grasp" evidence="2">
    <location>
        <begin position="123"/>
        <end position="295"/>
    </location>
</feature>
<keyword evidence="4" id="KW-1185">Reference proteome</keyword>
<dbReference type="Pfam" id="PF15632">
    <property type="entry name" value="ATPgrasp_Ter"/>
    <property type="match status" value="1"/>
</dbReference>
<evidence type="ECO:0000256" key="1">
    <source>
        <dbReference type="PROSITE-ProRule" id="PRU00409"/>
    </source>
</evidence>
<keyword evidence="1" id="KW-0067">ATP-binding</keyword>
<accession>A0ABT1I0A4</accession>
<keyword evidence="1" id="KW-0547">Nucleotide-binding</keyword>
<dbReference type="InterPro" id="IPR011761">
    <property type="entry name" value="ATP-grasp"/>
</dbReference>
<evidence type="ECO:0000259" key="2">
    <source>
        <dbReference type="PROSITE" id="PS50975"/>
    </source>
</evidence>
<name>A0ABT1I0A4_STRSD</name>
<evidence type="ECO:0000313" key="3">
    <source>
        <dbReference type="EMBL" id="MCP2261216.1"/>
    </source>
</evidence>
<dbReference type="PROSITE" id="PS50975">
    <property type="entry name" value="ATP_GRASP"/>
    <property type="match status" value="1"/>
</dbReference>
<reference evidence="3 4" key="1">
    <citation type="submission" date="2022-06" db="EMBL/GenBank/DDBJ databases">
        <title>Genomic Encyclopedia of Archaeal and Bacterial Type Strains, Phase II (KMG-II): from individual species to whole genera.</title>
        <authorList>
            <person name="Goeker M."/>
        </authorList>
    </citation>
    <scope>NUCLEOTIDE SEQUENCE [LARGE SCALE GENOMIC DNA]</scope>
    <source>
        <strain evidence="3 4">DSM 40477</strain>
    </source>
</reference>
<proteinExistence type="predicted"/>
<dbReference type="Gene3D" id="3.30.470.20">
    <property type="entry name" value="ATP-grasp fold, B domain"/>
    <property type="match status" value="1"/>
</dbReference>
<dbReference type="RefSeq" id="WP_253672054.1">
    <property type="nucleotide sequence ID" value="NZ_JAMTCP010000038.1"/>
</dbReference>
<dbReference type="EMBL" id="JAMTCP010000038">
    <property type="protein sequence ID" value="MCP2261216.1"/>
    <property type="molecule type" value="Genomic_DNA"/>
</dbReference>